<name>A0A158KA15_9BURK</name>
<accession>A0A158KA15</accession>
<dbReference type="AlphaFoldDB" id="A0A158KA15"/>
<reference evidence="1" key="1">
    <citation type="submission" date="2016-01" db="EMBL/GenBank/DDBJ databases">
        <authorList>
            <person name="Peeters C."/>
        </authorList>
    </citation>
    <scope>NUCLEOTIDE SEQUENCE [LARGE SCALE GENOMIC DNA]</scope>
    <source>
        <strain evidence="1">LMG 22940</strain>
    </source>
</reference>
<evidence type="ECO:0000313" key="1">
    <source>
        <dbReference type="EMBL" id="SAL77952.1"/>
    </source>
</evidence>
<dbReference type="OrthoDB" id="8639774at2"/>
<organism evidence="1 2">
    <name type="scientific">Caballeronia choica</name>
    <dbReference type="NCBI Taxonomy" id="326476"/>
    <lineage>
        <taxon>Bacteria</taxon>
        <taxon>Pseudomonadati</taxon>
        <taxon>Pseudomonadota</taxon>
        <taxon>Betaproteobacteria</taxon>
        <taxon>Burkholderiales</taxon>
        <taxon>Burkholderiaceae</taxon>
        <taxon>Caballeronia</taxon>
    </lineage>
</organism>
<dbReference type="InterPro" id="IPR025737">
    <property type="entry name" value="FApF"/>
</dbReference>
<gene>
    <name evidence="1" type="ORF">AWB68_05312</name>
</gene>
<proteinExistence type="predicted"/>
<dbReference type="Pfam" id="PF13557">
    <property type="entry name" value="Phenol_MetA_deg"/>
    <property type="match status" value="1"/>
</dbReference>
<evidence type="ECO:0000313" key="2">
    <source>
        <dbReference type="Proteomes" id="UP000054770"/>
    </source>
</evidence>
<keyword evidence="2" id="KW-1185">Reference proteome</keyword>
<dbReference type="EMBL" id="FCON02000075">
    <property type="protein sequence ID" value="SAL77952.1"/>
    <property type="molecule type" value="Genomic_DNA"/>
</dbReference>
<sequence>MARRCPASTRCSGRRSISSSRLAALDVPALKRFKNGWGVGVIGGWVQQIGNDTGGVANLTNGANGNSVGLGPLVTWGGKVGKTAISAALRWVNEVEAHNRPKGIAVEPSLSATFE</sequence>
<protein>
    <submittedName>
        <fullName evidence="1">Uncharacterized protein</fullName>
    </submittedName>
</protein>
<comment type="caution">
    <text evidence="1">The sequence shown here is derived from an EMBL/GenBank/DDBJ whole genome shotgun (WGS) entry which is preliminary data.</text>
</comment>
<dbReference type="Proteomes" id="UP000054770">
    <property type="component" value="Unassembled WGS sequence"/>
</dbReference>